<dbReference type="Pfam" id="PF00294">
    <property type="entry name" value="PfkB"/>
    <property type="match status" value="1"/>
</dbReference>
<proteinExistence type="inferred from homology"/>
<evidence type="ECO:0000313" key="8">
    <source>
        <dbReference type="Proteomes" id="UP000671960"/>
    </source>
</evidence>
<evidence type="ECO:0000313" key="7">
    <source>
        <dbReference type="EMBL" id="QTF08528.1"/>
    </source>
</evidence>
<reference evidence="7 8" key="1">
    <citation type="submission" date="2020-03" db="EMBL/GenBank/DDBJ databases">
        <authorList>
            <person name="Bakhshi Ganjeh M."/>
        </authorList>
    </citation>
    <scope>NUCLEOTIDE SEQUENCE [LARGE SCALE GENOMIC DNA]</scope>
    <source>
        <strain evidence="8">Iran 50</strain>
    </source>
</reference>
<keyword evidence="5" id="KW-0067">ATP-binding</keyword>
<dbReference type="CDD" id="cd01167">
    <property type="entry name" value="bac_FRK"/>
    <property type="match status" value="1"/>
</dbReference>
<gene>
    <name evidence="7" type="ORF">HC231_11905</name>
</gene>
<accession>A0ABX7US22</accession>
<comment type="similarity">
    <text evidence="1">Belongs to the carbohydrate kinase PfkB family.</text>
</comment>
<keyword evidence="3" id="KW-0547">Nucleotide-binding</keyword>
<dbReference type="PANTHER" id="PTHR43085">
    <property type="entry name" value="HEXOKINASE FAMILY MEMBER"/>
    <property type="match status" value="1"/>
</dbReference>
<dbReference type="InterPro" id="IPR029056">
    <property type="entry name" value="Ribokinase-like"/>
</dbReference>
<dbReference type="SUPFAM" id="SSF53613">
    <property type="entry name" value="Ribokinase-like"/>
    <property type="match status" value="1"/>
</dbReference>
<name>A0ABX7US22_9GAMM</name>
<evidence type="ECO:0000256" key="3">
    <source>
        <dbReference type="ARBA" id="ARBA00022741"/>
    </source>
</evidence>
<dbReference type="InterPro" id="IPR002173">
    <property type="entry name" value="Carboh/pur_kinase_PfkB_CS"/>
</dbReference>
<dbReference type="Gene3D" id="3.40.1190.20">
    <property type="match status" value="1"/>
</dbReference>
<keyword evidence="4 7" id="KW-0418">Kinase</keyword>
<evidence type="ECO:0000259" key="6">
    <source>
        <dbReference type="Pfam" id="PF00294"/>
    </source>
</evidence>
<dbReference type="InterPro" id="IPR050306">
    <property type="entry name" value="PfkB_Carbo_kinase"/>
</dbReference>
<sequence length="318" mass="33888">MASKVWVLGDAVIDLFADDMQRLLPCPGGAPANVAVGIARLNGNSAFIGRVGDEPFGHRLQQVLQQENVDTSYLHYDALHRTSIVLVTLNEEGERQFTFMVRPGADLFLEPADLPAFSAGEWLHCCSIALAAEPSRSTTLQAMAAVRQAGGWLSFDANLRDDLWPDRGRMRTCVKQALALADVVKLSDEELTLITEIEDVGRAMAALGNEISPSLLVVTQGKAGAWAGRPGQMTFYPARAVRAVDTTGAGDAFVAGLLAGLSEMGAQWRDGAKLPAIIAQAQACGALATTSKGAMTALPYRDTLVSYQAEAECRVAVK</sequence>
<dbReference type="PROSITE" id="PS00584">
    <property type="entry name" value="PFKB_KINASES_2"/>
    <property type="match status" value="1"/>
</dbReference>
<dbReference type="Proteomes" id="UP000671960">
    <property type="component" value="Chromosome"/>
</dbReference>
<dbReference type="NCBIfam" id="NF006957">
    <property type="entry name" value="PRK09434.1"/>
    <property type="match status" value="1"/>
</dbReference>
<protein>
    <submittedName>
        <fullName evidence="7">Aminoimidazole riboside kinase</fullName>
    </submittedName>
</protein>
<evidence type="ECO:0000256" key="2">
    <source>
        <dbReference type="ARBA" id="ARBA00022679"/>
    </source>
</evidence>
<dbReference type="RefSeq" id="WP_208231149.1">
    <property type="nucleotide sequence ID" value="NZ_CP050854.1"/>
</dbReference>
<dbReference type="GO" id="GO:0016301">
    <property type="term" value="F:kinase activity"/>
    <property type="evidence" value="ECO:0007669"/>
    <property type="project" value="UniProtKB-KW"/>
</dbReference>
<dbReference type="InterPro" id="IPR011611">
    <property type="entry name" value="PfkB_dom"/>
</dbReference>
<keyword evidence="2" id="KW-0808">Transferase</keyword>
<dbReference type="EMBL" id="CP050854">
    <property type="protein sequence ID" value="QTF08528.1"/>
    <property type="molecule type" value="Genomic_DNA"/>
</dbReference>
<organism evidence="7 8">
    <name type="scientific">Brenneria izadpanahii</name>
    <dbReference type="NCBI Taxonomy" id="2722756"/>
    <lineage>
        <taxon>Bacteria</taxon>
        <taxon>Pseudomonadati</taxon>
        <taxon>Pseudomonadota</taxon>
        <taxon>Gammaproteobacteria</taxon>
        <taxon>Enterobacterales</taxon>
        <taxon>Pectobacteriaceae</taxon>
        <taxon>Brenneria</taxon>
    </lineage>
</organism>
<evidence type="ECO:0000256" key="5">
    <source>
        <dbReference type="ARBA" id="ARBA00022840"/>
    </source>
</evidence>
<feature type="domain" description="Carbohydrate kinase PfkB" evidence="6">
    <location>
        <begin position="5"/>
        <end position="299"/>
    </location>
</feature>
<dbReference type="PANTHER" id="PTHR43085:SF1">
    <property type="entry name" value="PSEUDOURIDINE KINASE-RELATED"/>
    <property type="match status" value="1"/>
</dbReference>
<keyword evidence="8" id="KW-1185">Reference proteome</keyword>
<evidence type="ECO:0000256" key="1">
    <source>
        <dbReference type="ARBA" id="ARBA00010688"/>
    </source>
</evidence>
<evidence type="ECO:0000256" key="4">
    <source>
        <dbReference type="ARBA" id="ARBA00022777"/>
    </source>
</evidence>